<keyword evidence="1" id="KW-0812">Transmembrane</keyword>
<protein>
    <submittedName>
        <fullName evidence="2">Uncharacterized protein</fullName>
    </submittedName>
</protein>
<geneLocation type="plastid" evidence="2"/>
<dbReference type="AlphaFoldDB" id="A0A3R5QRH0"/>
<keyword evidence="1" id="KW-1133">Transmembrane helix</keyword>
<evidence type="ECO:0000256" key="1">
    <source>
        <dbReference type="SAM" id="Phobius"/>
    </source>
</evidence>
<proteinExistence type="predicted"/>
<dbReference type="GeneID" id="38947512"/>
<dbReference type="EMBL" id="MK281453">
    <property type="protein sequence ID" value="QAA11448.1"/>
    <property type="molecule type" value="Genomic_DNA"/>
</dbReference>
<dbReference type="RefSeq" id="YP_009550517.1">
    <property type="nucleotide sequence ID" value="NC_040295.1"/>
</dbReference>
<keyword evidence="2" id="KW-0934">Plastid</keyword>
<name>A0A3R5QRH0_9STRA</name>
<evidence type="ECO:0000313" key="2">
    <source>
        <dbReference type="EMBL" id="QAA11448.1"/>
    </source>
</evidence>
<feature type="transmembrane region" description="Helical" evidence="1">
    <location>
        <begin position="86"/>
        <end position="108"/>
    </location>
</feature>
<reference evidence="2" key="1">
    <citation type="journal article" date="2019" name="Genome Biol. Evol.">
        <title>Plastid Genomes and Proteins Illuminate the Evolution of Eustigmatophyte Algae and Their Bacterial Endosymbionts.</title>
        <authorList>
            <person name="Sevcikova T."/>
            <person name="Yurchenko T."/>
            <person name="Fawley K.P."/>
            <person name="Amaral R."/>
            <person name="Strnad H."/>
            <person name="Santos L.M."/>
            <person name="Fawley M.W."/>
            <person name="Elias M."/>
        </authorList>
    </citation>
    <scope>NUCLEOTIDE SEQUENCE</scope>
</reference>
<keyword evidence="1" id="KW-0472">Membrane</keyword>
<sequence>MESKLIFSDKYLLNDYLRLLYLTLSDKNKIKSSIQTAVQLRFTNKKYLVRLYKTLIRIDCLNNLLNYHIVLSYCLLKKYIITNLPWIFNISFNLTNLAFFLYHSLYIIRAIFSLKMLIDWFPIRNWERASPLKRFLRRSTNRWTRPLEDYMPSILAWILIMDYLPKLFNFLKLFYITNDLTNFPTNYNFEEIVEFVLESKLHTFGRKLI</sequence>
<accession>A0A3R5QRH0</accession>
<gene>
    <name evidence="2" type="primary">ycf19</name>
</gene>
<organism evidence="2">
    <name type="scientific">Eustigmatophyceae sp. Bat 8/9-7w</name>
    <dbReference type="NCBI Taxonomy" id="2506144"/>
    <lineage>
        <taxon>Eukaryota</taxon>
        <taxon>Sar</taxon>
        <taxon>Stramenopiles</taxon>
        <taxon>Ochrophyta</taxon>
        <taxon>Eustigmatophyceae</taxon>
    </lineage>
</organism>